<evidence type="ECO:0000313" key="1">
    <source>
        <dbReference type="EMBL" id="GFS71088.1"/>
    </source>
</evidence>
<dbReference type="EMBL" id="BMAW01000852">
    <property type="protein sequence ID" value="GFS71088.1"/>
    <property type="molecule type" value="Genomic_DNA"/>
</dbReference>
<reference evidence="1" key="1">
    <citation type="submission" date="2020-08" db="EMBL/GenBank/DDBJ databases">
        <title>Multicomponent nature underlies the extraordinary mechanical properties of spider dragline silk.</title>
        <authorList>
            <person name="Kono N."/>
            <person name="Nakamura H."/>
            <person name="Mori M."/>
            <person name="Yoshida Y."/>
            <person name="Ohtoshi R."/>
            <person name="Malay A.D."/>
            <person name="Moran D.A.P."/>
            <person name="Tomita M."/>
            <person name="Numata K."/>
            <person name="Arakawa K."/>
        </authorList>
    </citation>
    <scope>NUCLEOTIDE SEQUENCE</scope>
</reference>
<accession>A0A8X6SZT9</accession>
<gene>
    <name evidence="1" type="ORF">NPIL_144071</name>
</gene>
<dbReference type="Proteomes" id="UP000887013">
    <property type="component" value="Unassembled WGS sequence"/>
</dbReference>
<proteinExistence type="predicted"/>
<dbReference type="AlphaFoldDB" id="A0A8X6SZT9"/>
<name>A0A8X6SZT9_NEPPI</name>
<sequence length="113" mass="13498">MTELKSKAKADQDRKNEACLIRTRMEENFKEALEIFYHHQKLRNSMQHTNDISVRFRHTVATMKRIRKRIPEEIGVCQKFDCRLQNSMIEQDEIRIPQYGNILSGSQRLYISI</sequence>
<evidence type="ECO:0000313" key="2">
    <source>
        <dbReference type="Proteomes" id="UP000887013"/>
    </source>
</evidence>
<organism evidence="1 2">
    <name type="scientific">Nephila pilipes</name>
    <name type="common">Giant wood spider</name>
    <name type="synonym">Nephila maculata</name>
    <dbReference type="NCBI Taxonomy" id="299642"/>
    <lineage>
        <taxon>Eukaryota</taxon>
        <taxon>Metazoa</taxon>
        <taxon>Ecdysozoa</taxon>
        <taxon>Arthropoda</taxon>
        <taxon>Chelicerata</taxon>
        <taxon>Arachnida</taxon>
        <taxon>Araneae</taxon>
        <taxon>Araneomorphae</taxon>
        <taxon>Entelegynae</taxon>
        <taxon>Araneoidea</taxon>
        <taxon>Nephilidae</taxon>
        <taxon>Nephila</taxon>
    </lineage>
</organism>
<comment type="caution">
    <text evidence="1">The sequence shown here is derived from an EMBL/GenBank/DDBJ whole genome shotgun (WGS) entry which is preliminary data.</text>
</comment>
<keyword evidence="2" id="KW-1185">Reference proteome</keyword>
<protein>
    <submittedName>
        <fullName evidence="1">Uncharacterized protein</fullName>
    </submittedName>
</protein>